<keyword evidence="5" id="KW-1185">Reference proteome</keyword>
<feature type="domain" description="Response regulatory" evidence="2">
    <location>
        <begin position="4"/>
        <end position="115"/>
    </location>
</feature>
<evidence type="ECO:0000313" key="5">
    <source>
        <dbReference type="Proteomes" id="UP000480178"/>
    </source>
</evidence>
<dbReference type="PANTHER" id="PTHR37299">
    <property type="entry name" value="TRANSCRIPTIONAL REGULATOR-RELATED"/>
    <property type="match status" value="1"/>
</dbReference>
<dbReference type="InterPro" id="IPR046947">
    <property type="entry name" value="LytR-like"/>
</dbReference>
<evidence type="ECO:0000259" key="2">
    <source>
        <dbReference type="PROSITE" id="PS50110"/>
    </source>
</evidence>
<dbReference type="PROSITE" id="PS50110">
    <property type="entry name" value="RESPONSE_REGULATORY"/>
    <property type="match status" value="1"/>
</dbReference>
<dbReference type="AlphaFoldDB" id="A0A6C0GIS5"/>
<dbReference type="FunFam" id="2.40.50.1020:FF:000004">
    <property type="entry name" value="DNA-binding response regulator"/>
    <property type="match status" value="1"/>
</dbReference>
<organism evidence="4 5">
    <name type="scientific">Rhodocytophaga rosea</name>
    <dbReference type="NCBI Taxonomy" id="2704465"/>
    <lineage>
        <taxon>Bacteria</taxon>
        <taxon>Pseudomonadati</taxon>
        <taxon>Bacteroidota</taxon>
        <taxon>Cytophagia</taxon>
        <taxon>Cytophagales</taxon>
        <taxon>Rhodocytophagaceae</taxon>
        <taxon>Rhodocytophaga</taxon>
    </lineage>
</organism>
<protein>
    <submittedName>
        <fullName evidence="4">Response regulator transcription factor</fullName>
    </submittedName>
</protein>
<dbReference type="SMART" id="SM00448">
    <property type="entry name" value="REC"/>
    <property type="match status" value="1"/>
</dbReference>
<dbReference type="RefSeq" id="WP_162443857.1">
    <property type="nucleotide sequence ID" value="NZ_CP048222.1"/>
</dbReference>
<dbReference type="SMART" id="SM00850">
    <property type="entry name" value="LytTR"/>
    <property type="match status" value="1"/>
</dbReference>
<sequence length="240" mass="27784">MKIRCLTIDDEPLALNLVSSYVERTPFLELAGKCNSAQQALERMNEEVIDLLFMDIQMPDLTGIEFARAMDKGPKIIFTTAFEQYALEGFKLDAMDYLLKPFNYQDFLRSANKAKEHFELVHKAAQSEQVHTEHDFLFVKSEYKLIKIKFESILYIEGLKDYVKILLVGANKPILSLLSLKNLEGKIPTDRFMRVHRSYIVALDKISAISNNVIIINNTNIPVGEMYKDDFYKFLERRTL</sequence>
<evidence type="ECO:0000313" key="4">
    <source>
        <dbReference type="EMBL" id="QHT67835.1"/>
    </source>
</evidence>
<dbReference type="GO" id="GO:0000156">
    <property type="term" value="F:phosphorelay response regulator activity"/>
    <property type="evidence" value="ECO:0007669"/>
    <property type="project" value="InterPro"/>
</dbReference>
<evidence type="ECO:0000256" key="1">
    <source>
        <dbReference type="PROSITE-ProRule" id="PRU00169"/>
    </source>
</evidence>
<reference evidence="4 5" key="1">
    <citation type="submission" date="2020-01" db="EMBL/GenBank/DDBJ databases">
        <authorList>
            <person name="Kim M.K."/>
        </authorList>
    </citation>
    <scope>NUCLEOTIDE SEQUENCE [LARGE SCALE GENOMIC DNA]</scope>
    <source>
        <strain evidence="4 5">172606-1</strain>
    </source>
</reference>
<dbReference type="InterPro" id="IPR007492">
    <property type="entry name" value="LytTR_DNA-bd_dom"/>
</dbReference>
<dbReference type="GO" id="GO:0003677">
    <property type="term" value="F:DNA binding"/>
    <property type="evidence" value="ECO:0007669"/>
    <property type="project" value="InterPro"/>
</dbReference>
<dbReference type="Proteomes" id="UP000480178">
    <property type="component" value="Chromosome"/>
</dbReference>
<evidence type="ECO:0000259" key="3">
    <source>
        <dbReference type="PROSITE" id="PS50930"/>
    </source>
</evidence>
<keyword evidence="1" id="KW-0597">Phosphoprotein</keyword>
<dbReference type="Gene3D" id="3.40.50.2300">
    <property type="match status" value="1"/>
</dbReference>
<gene>
    <name evidence="4" type="ORF">GXP67_14900</name>
</gene>
<dbReference type="InterPro" id="IPR011006">
    <property type="entry name" value="CheY-like_superfamily"/>
</dbReference>
<dbReference type="Pfam" id="PF00072">
    <property type="entry name" value="Response_reg"/>
    <property type="match status" value="1"/>
</dbReference>
<dbReference type="KEGG" id="rhoz:GXP67_14900"/>
<feature type="modified residue" description="4-aspartylphosphate" evidence="1">
    <location>
        <position position="55"/>
    </location>
</feature>
<accession>A0A6C0GIS5</accession>
<dbReference type="Gene3D" id="2.40.50.1020">
    <property type="entry name" value="LytTr DNA-binding domain"/>
    <property type="match status" value="1"/>
</dbReference>
<feature type="domain" description="HTH LytTR-type" evidence="3">
    <location>
        <begin position="137"/>
        <end position="206"/>
    </location>
</feature>
<dbReference type="InterPro" id="IPR001789">
    <property type="entry name" value="Sig_transdc_resp-reg_receiver"/>
</dbReference>
<dbReference type="PROSITE" id="PS50930">
    <property type="entry name" value="HTH_LYTTR"/>
    <property type="match status" value="1"/>
</dbReference>
<dbReference type="Pfam" id="PF04397">
    <property type="entry name" value="LytTR"/>
    <property type="match status" value="1"/>
</dbReference>
<dbReference type="PANTHER" id="PTHR37299:SF1">
    <property type="entry name" value="STAGE 0 SPORULATION PROTEIN A HOMOLOG"/>
    <property type="match status" value="1"/>
</dbReference>
<dbReference type="SUPFAM" id="SSF52172">
    <property type="entry name" value="CheY-like"/>
    <property type="match status" value="1"/>
</dbReference>
<proteinExistence type="predicted"/>
<name>A0A6C0GIS5_9BACT</name>
<dbReference type="EMBL" id="CP048222">
    <property type="protein sequence ID" value="QHT67835.1"/>
    <property type="molecule type" value="Genomic_DNA"/>
</dbReference>